<name>A0A8S3ZBU1_9EUPU</name>
<evidence type="ECO:0000313" key="8">
    <source>
        <dbReference type="Proteomes" id="UP000678393"/>
    </source>
</evidence>
<dbReference type="SMART" id="SM00207">
    <property type="entry name" value="TNF"/>
    <property type="match status" value="1"/>
</dbReference>
<evidence type="ECO:0000256" key="2">
    <source>
        <dbReference type="ARBA" id="ARBA00008670"/>
    </source>
</evidence>
<keyword evidence="8" id="KW-1185">Reference proteome</keyword>
<dbReference type="InterPro" id="IPR008983">
    <property type="entry name" value="Tumour_necrosis_fac-like_dom"/>
</dbReference>
<comment type="caution">
    <text evidence="7">The sequence shown here is derived from an EMBL/GenBank/DDBJ whole genome shotgun (WGS) entry which is preliminary data.</text>
</comment>
<organism evidence="7 8">
    <name type="scientific">Candidula unifasciata</name>
    <dbReference type="NCBI Taxonomy" id="100452"/>
    <lineage>
        <taxon>Eukaryota</taxon>
        <taxon>Metazoa</taxon>
        <taxon>Spiralia</taxon>
        <taxon>Lophotrochozoa</taxon>
        <taxon>Mollusca</taxon>
        <taxon>Gastropoda</taxon>
        <taxon>Heterobranchia</taxon>
        <taxon>Euthyneura</taxon>
        <taxon>Panpulmonata</taxon>
        <taxon>Eupulmonata</taxon>
        <taxon>Stylommatophora</taxon>
        <taxon>Helicina</taxon>
        <taxon>Helicoidea</taxon>
        <taxon>Geomitridae</taxon>
        <taxon>Candidula</taxon>
    </lineage>
</organism>
<dbReference type="OrthoDB" id="6074301at2759"/>
<dbReference type="Pfam" id="PF00229">
    <property type="entry name" value="TNF"/>
    <property type="match status" value="1"/>
</dbReference>
<feature type="domain" description="THD" evidence="6">
    <location>
        <begin position="140"/>
        <end position="274"/>
    </location>
</feature>
<evidence type="ECO:0000313" key="7">
    <source>
        <dbReference type="EMBL" id="CAG5125335.1"/>
    </source>
</evidence>
<protein>
    <recommendedName>
        <fullName evidence="6">THD domain-containing protein</fullName>
    </recommendedName>
</protein>
<evidence type="ECO:0000256" key="3">
    <source>
        <dbReference type="ARBA" id="ARBA00022514"/>
    </source>
</evidence>
<evidence type="ECO:0000256" key="4">
    <source>
        <dbReference type="ARBA" id="ARBA00023136"/>
    </source>
</evidence>
<reference evidence="7" key="1">
    <citation type="submission" date="2021-04" db="EMBL/GenBank/DDBJ databases">
        <authorList>
            <consortium name="Molecular Ecology Group"/>
        </authorList>
    </citation>
    <scope>NUCLEOTIDE SEQUENCE</scope>
</reference>
<dbReference type="GO" id="GO:0005615">
    <property type="term" value="C:extracellular space"/>
    <property type="evidence" value="ECO:0007669"/>
    <property type="project" value="UniProtKB-KW"/>
</dbReference>
<accession>A0A8S3ZBU1</accession>
<dbReference type="GO" id="GO:0016020">
    <property type="term" value="C:membrane"/>
    <property type="evidence" value="ECO:0007669"/>
    <property type="project" value="UniProtKB-SubCell"/>
</dbReference>
<feature type="non-terminal residue" evidence="7">
    <location>
        <position position="332"/>
    </location>
</feature>
<comment type="similarity">
    <text evidence="2">Belongs to the tumor necrosis factor family.</text>
</comment>
<proteinExistence type="inferred from homology"/>
<dbReference type="GO" id="GO:0005164">
    <property type="term" value="F:tumor necrosis factor receptor binding"/>
    <property type="evidence" value="ECO:0007669"/>
    <property type="project" value="InterPro"/>
</dbReference>
<evidence type="ECO:0000259" key="6">
    <source>
        <dbReference type="PROSITE" id="PS50049"/>
    </source>
</evidence>
<feature type="region of interest" description="Disordered" evidence="5">
    <location>
        <begin position="294"/>
        <end position="332"/>
    </location>
</feature>
<gene>
    <name evidence="7" type="ORF">CUNI_LOCUS10893</name>
</gene>
<dbReference type="Proteomes" id="UP000678393">
    <property type="component" value="Unassembled WGS sequence"/>
</dbReference>
<dbReference type="Gene3D" id="2.60.120.40">
    <property type="match status" value="1"/>
</dbReference>
<dbReference type="GO" id="GO:0006955">
    <property type="term" value="P:immune response"/>
    <property type="evidence" value="ECO:0007669"/>
    <property type="project" value="InterPro"/>
</dbReference>
<dbReference type="InterPro" id="IPR006052">
    <property type="entry name" value="TNF_dom"/>
</dbReference>
<dbReference type="PROSITE" id="PS50049">
    <property type="entry name" value="THD_2"/>
    <property type="match status" value="1"/>
</dbReference>
<dbReference type="EMBL" id="CAJHNH020002026">
    <property type="protein sequence ID" value="CAG5125335.1"/>
    <property type="molecule type" value="Genomic_DNA"/>
</dbReference>
<evidence type="ECO:0000256" key="1">
    <source>
        <dbReference type="ARBA" id="ARBA00004370"/>
    </source>
</evidence>
<dbReference type="PANTHER" id="PTHR11471:SF13">
    <property type="entry name" value="TNF FAMILY PROFILE DOMAIN-CONTAINING PROTEIN"/>
    <property type="match status" value="1"/>
</dbReference>
<comment type="subcellular location">
    <subcellularLocation>
        <location evidence="1">Membrane</location>
    </subcellularLocation>
</comment>
<evidence type="ECO:0000256" key="5">
    <source>
        <dbReference type="SAM" id="MobiDB-lite"/>
    </source>
</evidence>
<feature type="compositionally biased region" description="Polar residues" evidence="5">
    <location>
        <begin position="294"/>
        <end position="312"/>
    </location>
</feature>
<dbReference type="AlphaFoldDB" id="A0A8S3ZBU1"/>
<keyword evidence="4" id="KW-0472">Membrane</keyword>
<dbReference type="GO" id="GO:0005125">
    <property type="term" value="F:cytokine activity"/>
    <property type="evidence" value="ECO:0007669"/>
    <property type="project" value="UniProtKB-KW"/>
</dbReference>
<dbReference type="PANTHER" id="PTHR11471">
    <property type="entry name" value="TUMOR NECROSIS FACTOR FAMILY MEMBER"/>
    <property type="match status" value="1"/>
</dbReference>
<keyword evidence="3" id="KW-0202">Cytokine</keyword>
<sequence length="332" mass="37128">GKNIFHSWIGDSHRHCGWSCRPCVGNSQIFTIWTVKRGQTEKYFRVFPVSRSYQTFSHDQKLTTSVSRLPRKLRDGVESCCAGDVDQMAVIIEFIRQKQTNVPVPVTYDPANVTSGPVSVHKRLLPLTRAGMSGTFTNDSNIRLQPDNSESDTTREHVNNVQVLPSGFLILLSGYYHIYSSLEFTSRDSRPCREFAVKTWKQIVLRSRPNDRISSGAILSSAHTCCDHCTWDKETSYTAGTFYLQAGDHLHVEASGTGLVSFHTESTYFGLTMISNRSQMLRADDHHQVVTAQNSSRSAPSDPIQLNLSAQNGRPPAKASHKALTYSSRLQS</sequence>
<dbReference type="SUPFAM" id="SSF49842">
    <property type="entry name" value="TNF-like"/>
    <property type="match status" value="1"/>
</dbReference>